<feature type="transmembrane region" description="Helical" evidence="7">
    <location>
        <begin position="200"/>
        <end position="224"/>
    </location>
</feature>
<feature type="transmembrane region" description="Helical" evidence="7">
    <location>
        <begin position="261"/>
        <end position="279"/>
    </location>
</feature>
<keyword evidence="6 7" id="KW-0472">Membrane</keyword>
<feature type="transmembrane region" description="Helical" evidence="7">
    <location>
        <begin position="310"/>
        <end position="328"/>
    </location>
</feature>
<evidence type="ECO:0000256" key="1">
    <source>
        <dbReference type="ARBA" id="ARBA00004651"/>
    </source>
</evidence>
<name>A0ABS4IT62_9BACL</name>
<feature type="domain" description="ABC transmembrane type-1" evidence="9">
    <location>
        <begin position="112"/>
        <end position="331"/>
    </location>
</feature>
<feature type="transmembrane region" description="Helical" evidence="7">
    <location>
        <begin position="150"/>
        <end position="170"/>
    </location>
</feature>
<sequence length="341" mass="37937">MLTNKAGAEVGLPQTHKPLNNPSNNPSNSPTNKPTGRLRWVHLLREIWKHRLSYVFIAPFVFSFTAFIFIPVVIAVFLSFTYYNALEPPRFIGWQNFQYLLSQDLIFLKYALPNTIKFALIVGPCGYAAAFLLAWLISQLPKYARTWYALAIYTPSLTSGIAMGVIWVPLLSGDRIGYLNSFLLKIGIIEKPILWVSDKAYLMGSMIGVTLWSSMGIGFLALLAGIMNVNPELYEAGRLDGIKSRLQEIWYITIPSMKPQMLFSAVMAIVGTFKAGAIGTDLSGQNPTPQYAGHLLMNHIGDYGEIRFELGYASAISIFLLVMMVMSNKLGNKLFGSKGDE</sequence>
<evidence type="ECO:0000256" key="5">
    <source>
        <dbReference type="ARBA" id="ARBA00022989"/>
    </source>
</evidence>
<dbReference type="PANTHER" id="PTHR43005:SF1">
    <property type="entry name" value="SPERMIDINE_PUTRESCINE TRANSPORT SYSTEM PERMEASE PROTEIN"/>
    <property type="match status" value="1"/>
</dbReference>
<keyword evidence="5 7" id="KW-1133">Transmembrane helix</keyword>
<evidence type="ECO:0000256" key="3">
    <source>
        <dbReference type="ARBA" id="ARBA00022475"/>
    </source>
</evidence>
<evidence type="ECO:0000256" key="4">
    <source>
        <dbReference type="ARBA" id="ARBA00022692"/>
    </source>
</evidence>
<proteinExistence type="inferred from homology"/>
<evidence type="ECO:0000259" key="9">
    <source>
        <dbReference type="PROSITE" id="PS50928"/>
    </source>
</evidence>
<feature type="transmembrane region" description="Helical" evidence="7">
    <location>
        <begin position="54"/>
        <end position="80"/>
    </location>
</feature>
<dbReference type="Proteomes" id="UP001519287">
    <property type="component" value="Unassembled WGS sequence"/>
</dbReference>
<dbReference type="InterPro" id="IPR035906">
    <property type="entry name" value="MetI-like_sf"/>
</dbReference>
<keyword evidence="3" id="KW-1003">Cell membrane</keyword>
<dbReference type="InterPro" id="IPR000515">
    <property type="entry name" value="MetI-like"/>
</dbReference>
<dbReference type="EMBL" id="JAGGLB010000006">
    <property type="protein sequence ID" value="MBP1990762.1"/>
    <property type="molecule type" value="Genomic_DNA"/>
</dbReference>
<keyword evidence="10" id="KW-0762">Sugar transport</keyword>
<evidence type="ECO:0000256" key="2">
    <source>
        <dbReference type="ARBA" id="ARBA00022448"/>
    </source>
</evidence>
<comment type="similarity">
    <text evidence="7">Belongs to the binding-protein-dependent transport system permease family.</text>
</comment>
<evidence type="ECO:0000313" key="11">
    <source>
        <dbReference type="Proteomes" id="UP001519287"/>
    </source>
</evidence>
<feature type="region of interest" description="Disordered" evidence="8">
    <location>
        <begin position="1"/>
        <end position="33"/>
    </location>
</feature>
<accession>A0ABS4IT62</accession>
<comment type="subcellular location">
    <subcellularLocation>
        <location evidence="1 7">Cell membrane</location>
        <topology evidence="1 7">Multi-pass membrane protein</topology>
    </subcellularLocation>
</comment>
<gene>
    <name evidence="10" type="ORF">J2Z66_002368</name>
</gene>
<comment type="caution">
    <text evidence="10">The sequence shown here is derived from an EMBL/GenBank/DDBJ whole genome shotgun (WGS) entry which is preliminary data.</text>
</comment>
<keyword evidence="4 7" id="KW-0812">Transmembrane</keyword>
<feature type="compositionally biased region" description="Low complexity" evidence="8">
    <location>
        <begin position="20"/>
        <end position="30"/>
    </location>
</feature>
<evidence type="ECO:0000256" key="7">
    <source>
        <dbReference type="RuleBase" id="RU363032"/>
    </source>
</evidence>
<evidence type="ECO:0000313" key="10">
    <source>
        <dbReference type="EMBL" id="MBP1990762.1"/>
    </source>
</evidence>
<evidence type="ECO:0000256" key="8">
    <source>
        <dbReference type="SAM" id="MobiDB-lite"/>
    </source>
</evidence>
<reference evidence="10 11" key="1">
    <citation type="submission" date="2021-03" db="EMBL/GenBank/DDBJ databases">
        <title>Genomic Encyclopedia of Type Strains, Phase IV (KMG-IV): sequencing the most valuable type-strain genomes for metagenomic binning, comparative biology and taxonomic classification.</title>
        <authorList>
            <person name="Goeker M."/>
        </authorList>
    </citation>
    <scope>NUCLEOTIDE SEQUENCE [LARGE SCALE GENOMIC DNA]</scope>
    <source>
        <strain evidence="10 11">DSM 26048</strain>
    </source>
</reference>
<protein>
    <submittedName>
        <fullName evidence="10">Multiple sugar transport system permease protein</fullName>
    </submittedName>
</protein>
<feature type="transmembrane region" description="Helical" evidence="7">
    <location>
        <begin position="118"/>
        <end position="138"/>
    </location>
</feature>
<keyword evidence="2 7" id="KW-0813">Transport</keyword>
<dbReference type="RefSeq" id="WP_209971526.1">
    <property type="nucleotide sequence ID" value="NZ_JAGGLB010000006.1"/>
</dbReference>
<evidence type="ECO:0000256" key="6">
    <source>
        <dbReference type="ARBA" id="ARBA00023136"/>
    </source>
</evidence>
<dbReference type="PANTHER" id="PTHR43005">
    <property type="entry name" value="BLR7065 PROTEIN"/>
    <property type="match status" value="1"/>
</dbReference>
<organism evidence="10 11">
    <name type="scientific">Paenibacillus eucommiae</name>
    <dbReference type="NCBI Taxonomy" id="1355755"/>
    <lineage>
        <taxon>Bacteria</taxon>
        <taxon>Bacillati</taxon>
        <taxon>Bacillota</taxon>
        <taxon>Bacilli</taxon>
        <taxon>Bacillales</taxon>
        <taxon>Paenibacillaceae</taxon>
        <taxon>Paenibacillus</taxon>
    </lineage>
</organism>
<keyword evidence="11" id="KW-1185">Reference proteome</keyword>
<dbReference type="Pfam" id="PF00528">
    <property type="entry name" value="BPD_transp_1"/>
    <property type="match status" value="1"/>
</dbReference>
<dbReference type="Gene3D" id="1.10.3720.10">
    <property type="entry name" value="MetI-like"/>
    <property type="match status" value="1"/>
</dbReference>
<dbReference type="SUPFAM" id="SSF161098">
    <property type="entry name" value="MetI-like"/>
    <property type="match status" value="1"/>
</dbReference>
<dbReference type="PROSITE" id="PS50928">
    <property type="entry name" value="ABC_TM1"/>
    <property type="match status" value="1"/>
</dbReference>
<dbReference type="CDD" id="cd06261">
    <property type="entry name" value="TM_PBP2"/>
    <property type="match status" value="1"/>
</dbReference>